<evidence type="ECO:0000259" key="7">
    <source>
        <dbReference type="Pfam" id="PF00590"/>
    </source>
</evidence>
<comment type="caution">
    <text evidence="8">The sequence shown here is derived from an EMBL/GenBank/DDBJ whole genome shotgun (WGS) entry which is preliminary data.</text>
</comment>
<dbReference type="eggNOG" id="COG0313">
    <property type="taxonomic scope" value="Bacteria"/>
</dbReference>
<dbReference type="InterPro" id="IPR014777">
    <property type="entry name" value="4pyrrole_Mease_sub1"/>
</dbReference>
<keyword evidence="5 6" id="KW-0949">S-adenosyl-L-methionine</keyword>
<proteinExistence type="inferred from homology"/>
<keyword evidence="1 6" id="KW-0963">Cytoplasm</keyword>
<evidence type="ECO:0000256" key="4">
    <source>
        <dbReference type="ARBA" id="ARBA00022679"/>
    </source>
</evidence>
<dbReference type="Gene3D" id="3.40.1010.10">
    <property type="entry name" value="Cobalt-precorrin-4 Transmethylase, Domain 1"/>
    <property type="match status" value="1"/>
</dbReference>
<protein>
    <recommendedName>
        <fullName evidence="6">Ribosomal RNA small subunit methyltransferase I</fullName>
        <ecNumber evidence="6">2.1.1.198</ecNumber>
    </recommendedName>
    <alternativeName>
        <fullName evidence="6">16S rRNA 2'-O-ribose C1402 methyltransferase</fullName>
    </alternativeName>
    <alternativeName>
        <fullName evidence="6">rRNA (cytidine-2'-O-)-methyltransferase RsmI</fullName>
    </alternativeName>
</protein>
<dbReference type="CDD" id="cd11648">
    <property type="entry name" value="RsmI"/>
    <property type="match status" value="1"/>
</dbReference>
<organism evidence="8 9">
    <name type="scientific">Pediococcus acidilactici DSM 20284</name>
    <dbReference type="NCBI Taxonomy" id="862514"/>
    <lineage>
        <taxon>Bacteria</taxon>
        <taxon>Bacillati</taxon>
        <taxon>Bacillota</taxon>
        <taxon>Bacilli</taxon>
        <taxon>Lactobacillales</taxon>
        <taxon>Lactobacillaceae</taxon>
        <taxon>Pediococcus</taxon>
        <taxon>Pediococcus acidilactici group</taxon>
    </lineage>
</organism>
<comment type="function">
    <text evidence="6">Catalyzes the 2'-O-methylation of the ribose of cytidine 1402 (C1402) in 16S rRNA.</text>
</comment>
<dbReference type="Proteomes" id="UP000004470">
    <property type="component" value="Unassembled WGS sequence"/>
</dbReference>
<dbReference type="EMBL" id="AEEG01000003">
    <property type="protein sequence ID" value="EFL95889.1"/>
    <property type="molecule type" value="Genomic_DNA"/>
</dbReference>
<dbReference type="PANTHER" id="PTHR46111:SF1">
    <property type="entry name" value="RIBOSOMAL RNA SMALL SUBUNIT METHYLTRANSFERASE I"/>
    <property type="match status" value="1"/>
</dbReference>
<evidence type="ECO:0000313" key="9">
    <source>
        <dbReference type="Proteomes" id="UP000004470"/>
    </source>
</evidence>
<evidence type="ECO:0000256" key="6">
    <source>
        <dbReference type="HAMAP-Rule" id="MF_01877"/>
    </source>
</evidence>
<dbReference type="InterPro" id="IPR018063">
    <property type="entry name" value="SAM_MeTrfase_RsmI_CS"/>
</dbReference>
<keyword evidence="2 6" id="KW-0698">rRNA processing</keyword>
<dbReference type="InterPro" id="IPR035996">
    <property type="entry name" value="4pyrrol_Methylase_sf"/>
</dbReference>
<accession>E0NFJ5</accession>
<dbReference type="SUPFAM" id="SSF53790">
    <property type="entry name" value="Tetrapyrrole methylase"/>
    <property type="match status" value="1"/>
</dbReference>
<reference evidence="8" key="1">
    <citation type="submission" date="2010-07" db="EMBL/GenBank/DDBJ databases">
        <authorList>
            <person name="Muzny D."/>
            <person name="Qin X."/>
            <person name="Deng J."/>
            <person name="Jiang H."/>
            <person name="Liu Y."/>
            <person name="Qu J."/>
            <person name="Song X.-Z."/>
            <person name="Zhang L."/>
            <person name="Thornton R."/>
            <person name="Coyle M."/>
            <person name="Francisco L."/>
            <person name="Jackson L."/>
            <person name="Javaid M."/>
            <person name="Korchina V."/>
            <person name="Kovar C."/>
            <person name="Mata R."/>
            <person name="Mathew T."/>
            <person name="Ngo R."/>
            <person name="Nguyen L."/>
            <person name="Nguyen N."/>
            <person name="Okwuonu G."/>
            <person name="Ongeri F."/>
            <person name="Pham C."/>
            <person name="Simmons D."/>
            <person name="Wilczek-Boney K."/>
            <person name="Hale W."/>
            <person name="Jakkamsetti A."/>
            <person name="Pham P."/>
            <person name="Ruth R."/>
            <person name="San Lucas F."/>
            <person name="Warren J."/>
            <person name="Zhang J."/>
            <person name="Zhao Z."/>
            <person name="Zhou C."/>
            <person name="Zhu D."/>
            <person name="Lee S."/>
            <person name="Bess C."/>
            <person name="Blankenburg K."/>
            <person name="Forbes L."/>
            <person name="Fu Q."/>
            <person name="Gubbala S."/>
            <person name="Hirani K."/>
            <person name="Jayaseelan J.C."/>
            <person name="Lara F."/>
            <person name="Munidasa M."/>
            <person name="Palculict T."/>
            <person name="Patil S."/>
            <person name="Pu L.-L."/>
            <person name="Saada N."/>
            <person name="Tang L."/>
            <person name="Weissenberger G."/>
            <person name="Zhu Y."/>
            <person name="Hemphill L."/>
            <person name="Shang Y."/>
            <person name="Youmans B."/>
            <person name="Ayvaz T."/>
            <person name="Ross M."/>
            <person name="Santibanez J."/>
            <person name="Aqrawi P."/>
            <person name="Gross S."/>
            <person name="Joshi V."/>
            <person name="Fowler G."/>
            <person name="Nazareth L."/>
            <person name="Reid J."/>
            <person name="Worley K."/>
            <person name="Petrosino J."/>
            <person name="Highlander S."/>
            <person name="Gibbs R."/>
        </authorList>
    </citation>
    <scope>NUCLEOTIDE SEQUENCE [LARGE SCALE GENOMIC DNA]</scope>
    <source>
        <strain evidence="8">DSM 20284</strain>
    </source>
</reference>
<evidence type="ECO:0000256" key="2">
    <source>
        <dbReference type="ARBA" id="ARBA00022552"/>
    </source>
</evidence>
<name>E0NFJ5_PEDAC</name>
<dbReference type="InterPro" id="IPR014776">
    <property type="entry name" value="4pyrrole_Mease_sub2"/>
</dbReference>
<dbReference type="NCBIfam" id="TIGR00096">
    <property type="entry name" value="16S rRNA (cytidine(1402)-2'-O)-methyltransferase"/>
    <property type="match status" value="1"/>
</dbReference>
<sequence>MEIVNMLTQKSFTPSSAGSLYLVPTPIGNLDDMTFRAVQILKEADLILAEDTRNTQKLLNHFAVDTKQMSFHEHNTQERIPAILEMLADGRTIAQVSDAGMPSISDPGKELVQAAVQAGLKVIPLPGANAGTTALIASGLAPQPFTFYGFLARKPKEQQAELEKLKNHPDTLIFYEAPHRLAKTVKNIATVMGTERQMVLARELTKRYEEFIRGSVAEVQEWIASTEIRGEFVVMVAGNPHPQAVENQDWESLTINEHVQKIIDEEKVKPTIAIKQVAKLRGLAKQEVYDIYHQL</sequence>
<evidence type="ECO:0000256" key="5">
    <source>
        <dbReference type="ARBA" id="ARBA00022691"/>
    </source>
</evidence>
<evidence type="ECO:0000313" key="8">
    <source>
        <dbReference type="EMBL" id="EFL95889.1"/>
    </source>
</evidence>
<keyword evidence="4 6" id="KW-0808">Transferase</keyword>
<dbReference type="PROSITE" id="PS01296">
    <property type="entry name" value="RSMI"/>
    <property type="match status" value="1"/>
</dbReference>
<dbReference type="EC" id="2.1.1.198" evidence="6"/>
<dbReference type="AlphaFoldDB" id="E0NFJ5"/>
<dbReference type="PIRSF" id="PIRSF005917">
    <property type="entry name" value="MTase_YraL"/>
    <property type="match status" value="1"/>
</dbReference>
<dbReference type="Pfam" id="PF00590">
    <property type="entry name" value="TP_methylase"/>
    <property type="match status" value="1"/>
</dbReference>
<dbReference type="Gene3D" id="3.30.950.10">
    <property type="entry name" value="Methyltransferase, Cobalt-precorrin-4 Transmethylase, Domain 2"/>
    <property type="match status" value="1"/>
</dbReference>
<dbReference type="HOGENOM" id="CLU_044779_1_0_9"/>
<dbReference type="HAMAP" id="MF_01877">
    <property type="entry name" value="16SrRNA_methyltr_I"/>
    <property type="match status" value="1"/>
</dbReference>
<dbReference type="PANTHER" id="PTHR46111">
    <property type="entry name" value="RIBOSOMAL RNA SMALL SUBUNIT METHYLTRANSFERASE I"/>
    <property type="match status" value="1"/>
</dbReference>
<comment type="subcellular location">
    <subcellularLocation>
        <location evidence="6">Cytoplasm</location>
    </subcellularLocation>
</comment>
<comment type="catalytic activity">
    <reaction evidence="6">
        <text>cytidine(1402) in 16S rRNA + S-adenosyl-L-methionine = 2'-O-methylcytidine(1402) in 16S rRNA + S-adenosyl-L-homocysteine + H(+)</text>
        <dbReference type="Rhea" id="RHEA:42924"/>
        <dbReference type="Rhea" id="RHEA-COMP:10285"/>
        <dbReference type="Rhea" id="RHEA-COMP:10286"/>
        <dbReference type="ChEBI" id="CHEBI:15378"/>
        <dbReference type="ChEBI" id="CHEBI:57856"/>
        <dbReference type="ChEBI" id="CHEBI:59789"/>
        <dbReference type="ChEBI" id="CHEBI:74495"/>
        <dbReference type="ChEBI" id="CHEBI:82748"/>
        <dbReference type="EC" id="2.1.1.198"/>
    </reaction>
</comment>
<dbReference type="InterPro" id="IPR000878">
    <property type="entry name" value="4pyrrol_Mease"/>
</dbReference>
<dbReference type="InterPro" id="IPR008189">
    <property type="entry name" value="rRNA_ssu_MeTfrase_I"/>
</dbReference>
<gene>
    <name evidence="6" type="primary">rsmI</name>
    <name evidence="8" type="ORF">HMPREF0623_0925</name>
</gene>
<keyword evidence="3 6" id="KW-0489">Methyltransferase</keyword>
<dbReference type="GO" id="GO:0005737">
    <property type="term" value="C:cytoplasm"/>
    <property type="evidence" value="ECO:0007669"/>
    <property type="project" value="UniProtKB-SubCell"/>
</dbReference>
<dbReference type="FunFam" id="3.30.950.10:FF:000002">
    <property type="entry name" value="Ribosomal RNA small subunit methyltransferase I"/>
    <property type="match status" value="1"/>
</dbReference>
<dbReference type="FunFam" id="3.40.1010.10:FF:000002">
    <property type="entry name" value="Ribosomal RNA small subunit methyltransferase I"/>
    <property type="match status" value="1"/>
</dbReference>
<evidence type="ECO:0000256" key="3">
    <source>
        <dbReference type="ARBA" id="ARBA00022603"/>
    </source>
</evidence>
<evidence type="ECO:0000256" key="1">
    <source>
        <dbReference type="ARBA" id="ARBA00022490"/>
    </source>
</evidence>
<dbReference type="GO" id="GO:0070677">
    <property type="term" value="F:rRNA (cytosine-2'-O-)-methyltransferase activity"/>
    <property type="evidence" value="ECO:0007669"/>
    <property type="project" value="UniProtKB-UniRule"/>
</dbReference>
<comment type="similarity">
    <text evidence="6">Belongs to the methyltransferase superfamily. RsmI family.</text>
</comment>
<keyword evidence="9" id="KW-1185">Reference proteome</keyword>
<feature type="domain" description="Tetrapyrrole methylase" evidence="7">
    <location>
        <begin position="20"/>
        <end position="219"/>
    </location>
</feature>